<proteinExistence type="predicted"/>
<sequence length="128" mass="14340">MPLPTCTSGYAVGILIGDKLRPSQQHLKESELKKNITTSNDEKSKPPGNNKDIGELWLHLKYNGARSDISAGYLQKMAMEEGSPVPFSMSPPADTDRFRNLTRLSQLPLEERVRTWASRDLQSVVLML</sequence>
<feature type="region of interest" description="Disordered" evidence="1">
    <location>
        <begin position="23"/>
        <end position="52"/>
    </location>
</feature>
<dbReference type="Proteomes" id="UP000823775">
    <property type="component" value="Unassembled WGS sequence"/>
</dbReference>
<reference evidence="2 3" key="1">
    <citation type="journal article" date="2021" name="BMC Genomics">
        <title>Datura genome reveals duplications of psychoactive alkaloid biosynthetic genes and high mutation rate following tissue culture.</title>
        <authorList>
            <person name="Rajewski A."/>
            <person name="Carter-House D."/>
            <person name="Stajich J."/>
            <person name="Litt A."/>
        </authorList>
    </citation>
    <scope>NUCLEOTIDE SEQUENCE [LARGE SCALE GENOMIC DNA]</scope>
    <source>
        <strain evidence="2">AR-01</strain>
    </source>
</reference>
<comment type="caution">
    <text evidence="2">The sequence shown here is derived from an EMBL/GenBank/DDBJ whole genome shotgun (WGS) entry which is preliminary data.</text>
</comment>
<evidence type="ECO:0000256" key="1">
    <source>
        <dbReference type="SAM" id="MobiDB-lite"/>
    </source>
</evidence>
<name>A0ABS8T3N0_DATST</name>
<dbReference type="EMBL" id="JACEIK010001065">
    <property type="protein sequence ID" value="MCD7465615.1"/>
    <property type="molecule type" value="Genomic_DNA"/>
</dbReference>
<gene>
    <name evidence="2" type="ORF">HAX54_001630</name>
</gene>
<keyword evidence="3" id="KW-1185">Reference proteome</keyword>
<accession>A0ABS8T3N0</accession>
<evidence type="ECO:0000313" key="3">
    <source>
        <dbReference type="Proteomes" id="UP000823775"/>
    </source>
</evidence>
<organism evidence="2 3">
    <name type="scientific">Datura stramonium</name>
    <name type="common">Jimsonweed</name>
    <name type="synonym">Common thornapple</name>
    <dbReference type="NCBI Taxonomy" id="4076"/>
    <lineage>
        <taxon>Eukaryota</taxon>
        <taxon>Viridiplantae</taxon>
        <taxon>Streptophyta</taxon>
        <taxon>Embryophyta</taxon>
        <taxon>Tracheophyta</taxon>
        <taxon>Spermatophyta</taxon>
        <taxon>Magnoliopsida</taxon>
        <taxon>eudicotyledons</taxon>
        <taxon>Gunneridae</taxon>
        <taxon>Pentapetalae</taxon>
        <taxon>asterids</taxon>
        <taxon>lamiids</taxon>
        <taxon>Solanales</taxon>
        <taxon>Solanaceae</taxon>
        <taxon>Solanoideae</taxon>
        <taxon>Datureae</taxon>
        <taxon>Datura</taxon>
    </lineage>
</organism>
<protein>
    <submittedName>
        <fullName evidence="2">Uncharacterized protein</fullName>
    </submittedName>
</protein>
<feature type="compositionally biased region" description="Basic and acidic residues" evidence="1">
    <location>
        <begin position="23"/>
        <end position="45"/>
    </location>
</feature>
<evidence type="ECO:0000313" key="2">
    <source>
        <dbReference type="EMBL" id="MCD7465615.1"/>
    </source>
</evidence>